<accession>A0A5A9NDM2</accession>
<dbReference type="AlphaFoldDB" id="A0A5A9NDM2"/>
<proteinExistence type="inferred from homology"/>
<name>A0A5A9NDM2_9TELE</name>
<keyword evidence="4" id="KW-0687">Ribonucleoprotein</keyword>
<evidence type="ECO:0000256" key="2">
    <source>
        <dbReference type="ARBA" id="ARBA00046328"/>
    </source>
</evidence>
<keyword evidence="5" id="KW-1185">Reference proteome</keyword>
<evidence type="ECO:0000313" key="5">
    <source>
        <dbReference type="Proteomes" id="UP000324632"/>
    </source>
</evidence>
<dbReference type="Proteomes" id="UP000324632">
    <property type="component" value="Chromosome 19"/>
</dbReference>
<dbReference type="GO" id="GO:0005634">
    <property type="term" value="C:nucleus"/>
    <property type="evidence" value="ECO:0007669"/>
    <property type="project" value="TreeGrafter"/>
</dbReference>
<evidence type="ECO:0000256" key="1">
    <source>
        <dbReference type="ARBA" id="ARBA00022553"/>
    </source>
</evidence>
<dbReference type="SUPFAM" id="SSF68906">
    <property type="entry name" value="SAP domain"/>
    <property type="match status" value="1"/>
</dbReference>
<comment type="similarity">
    <text evidence="2">Belongs to the SAP domain-containing ribonucleoprotein family.</text>
</comment>
<dbReference type="InterPro" id="IPR036361">
    <property type="entry name" value="SAP_dom_sf"/>
</dbReference>
<evidence type="ECO:0000259" key="3">
    <source>
        <dbReference type="PROSITE" id="PS50800"/>
    </source>
</evidence>
<dbReference type="Pfam" id="PF02037">
    <property type="entry name" value="SAP"/>
    <property type="match status" value="1"/>
</dbReference>
<dbReference type="InterPro" id="IPR003034">
    <property type="entry name" value="SAP_dom"/>
</dbReference>
<sequence length="86" mass="9792">MAEFVELQKLKLAELKQECVARGLDAKGNKGDLIARLQAYLDEQDGCYDTLLYEKSDVKLRIVKRAYFKNAMNGLVLRVLEATLKL</sequence>
<comment type="caution">
    <text evidence="4">The sequence shown here is derived from an EMBL/GenBank/DDBJ whole genome shotgun (WGS) entry which is preliminary data.</text>
</comment>
<reference evidence="4 5" key="1">
    <citation type="journal article" date="2019" name="Mol. Ecol. Resour.">
        <title>Chromosome-level genome assembly of Triplophysa tibetana, a fish adapted to the harsh high-altitude environment of the Tibetan Plateau.</title>
        <authorList>
            <person name="Yang X."/>
            <person name="Liu H."/>
            <person name="Ma Z."/>
            <person name="Zou Y."/>
            <person name="Zou M."/>
            <person name="Mao Y."/>
            <person name="Li X."/>
            <person name="Wang H."/>
            <person name="Chen T."/>
            <person name="Wang W."/>
            <person name="Yang R."/>
        </authorList>
    </citation>
    <scope>NUCLEOTIDE SEQUENCE [LARGE SCALE GENOMIC DNA]</scope>
    <source>
        <strain evidence="4">TTIB1903HZAU</strain>
        <tissue evidence="4">Muscle</tissue>
    </source>
</reference>
<keyword evidence="1" id="KW-0597">Phosphoprotein</keyword>
<dbReference type="GO" id="GO:1990904">
    <property type="term" value="C:ribonucleoprotein complex"/>
    <property type="evidence" value="ECO:0007669"/>
    <property type="project" value="UniProtKB-KW"/>
</dbReference>
<dbReference type="PROSITE" id="PS50800">
    <property type="entry name" value="SAP"/>
    <property type="match status" value="1"/>
</dbReference>
<gene>
    <name evidence="4" type="ORF">E1301_Tti018754</name>
</gene>
<dbReference type="SMART" id="SM00513">
    <property type="entry name" value="SAP"/>
    <property type="match status" value="1"/>
</dbReference>
<dbReference type="Gene3D" id="1.10.720.30">
    <property type="entry name" value="SAP domain"/>
    <property type="match status" value="1"/>
</dbReference>
<feature type="domain" description="SAP" evidence="3">
    <location>
        <begin position="7"/>
        <end position="41"/>
    </location>
</feature>
<dbReference type="InterPro" id="IPR052240">
    <property type="entry name" value="SAP_domain_ribonucleoprotein"/>
</dbReference>
<dbReference type="PANTHER" id="PTHR46551">
    <property type="entry name" value="SAP DOMAIN-CONTAINING RIBONUCLEOPROTEIN"/>
    <property type="match status" value="1"/>
</dbReference>
<protein>
    <submittedName>
        <fullName evidence="4">SAP domain-containing ribonucleoprotein</fullName>
    </submittedName>
</protein>
<organism evidence="4 5">
    <name type="scientific">Triplophysa tibetana</name>
    <dbReference type="NCBI Taxonomy" id="1572043"/>
    <lineage>
        <taxon>Eukaryota</taxon>
        <taxon>Metazoa</taxon>
        <taxon>Chordata</taxon>
        <taxon>Craniata</taxon>
        <taxon>Vertebrata</taxon>
        <taxon>Euteleostomi</taxon>
        <taxon>Actinopterygii</taxon>
        <taxon>Neopterygii</taxon>
        <taxon>Teleostei</taxon>
        <taxon>Ostariophysi</taxon>
        <taxon>Cypriniformes</taxon>
        <taxon>Nemacheilidae</taxon>
        <taxon>Triplophysa</taxon>
    </lineage>
</organism>
<dbReference type="GO" id="GO:0016973">
    <property type="term" value="P:poly(A)+ mRNA export from nucleus"/>
    <property type="evidence" value="ECO:0007669"/>
    <property type="project" value="TreeGrafter"/>
</dbReference>
<dbReference type="EMBL" id="SOYY01000019">
    <property type="protein sequence ID" value="KAA0708084.1"/>
    <property type="molecule type" value="Genomic_DNA"/>
</dbReference>
<evidence type="ECO:0000313" key="4">
    <source>
        <dbReference type="EMBL" id="KAA0708084.1"/>
    </source>
</evidence>
<dbReference type="PANTHER" id="PTHR46551:SF1">
    <property type="entry name" value="SAP DOMAIN-CONTAINING RIBONUCLEOPROTEIN"/>
    <property type="match status" value="1"/>
</dbReference>